<dbReference type="InterPro" id="IPR012893">
    <property type="entry name" value="HipA-like_C"/>
</dbReference>
<evidence type="ECO:0000259" key="4">
    <source>
        <dbReference type="Pfam" id="PF07804"/>
    </source>
</evidence>
<dbReference type="NCBIfam" id="TIGR03071">
    <property type="entry name" value="couple_hipA"/>
    <property type="match status" value="1"/>
</dbReference>
<protein>
    <submittedName>
        <fullName evidence="6">Type II toxin-antitoxin system HipA family toxin</fullName>
    </submittedName>
</protein>
<dbReference type="GO" id="GO:0005829">
    <property type="term" value="C:cytosol"/>
    <property type="evidence" value="ECO:0007669"/>
    <property type="project" value="TreeGrafter"/>
</dbReference>
<dbReference type="CDD" id="cd17793">
    <property type="entry name" value="HipA"/>
    <property type="match status" value="1"/>
</dbReference>
<feature type="domain" description="HipA-like C-terminal" evidence="4">
    <location>
        <begin position="151"/>
        <end position="398"/>
    </location>
</feature>
<dbReference type="PANTHER" id="PTHR37419:SF1">
    <property type="entry name" value="SERINE_THREONINE-PROTEIN KINASE TOXIN HIPA"/>
    <property type="match status" value="1"/>
</dbReference>
<evidence type="ECO:0000256" key="3">
    <source>
        <dbReference type="ARBA" id="ARBA00022777"/>
    </source>
</evidence>
<keyword evidence="3" id="KW-0418">Kinase</keyword>
<organism evidence="6 7">
    <name type="scientific">Paroceanicella profunda</name>
    <dbReference type="NCBI Taxonomy" id="2579971"/>
    <lineage>
        <taxon>Bacteria</taxon>
        <taxon>Pseudomonadati</taxon>
        <taxon>Pseudomonadota</taxon>
        <taxon>Alphaproteobacteria</taxon>
        <taxon>Rhodobacterales</taxon>
        <taxon>Paracoccaceae</taxon>
        <taxon>Paroceanicella</taxon>
    </lineage>
</organism>
<feature type="domain" description="HipA N-terminal subdomain 1" evidence="5">
    <location>
        <begin position="8"/>
        <end position="103"/>
    </location>
</feature>
<evidence type="ECO:0000313" key="7">
    <source>
        <dbReference type="Proteomes" id="UP000305888"/>
    </source>
</evidence>
<dbReference type="RefSeq" id="WP_138576062.1">
    <property type="nucleotide sequence ID" value="NZ_CP040820.1"/>
</dbReference>
<gene>
    <name evidence="6" type="ORF">FDP22_21755</name>
</gene>
<proteinExistence type="inferred from homology"/>
<evidence type="ECO:0000256" key="2">
    <source>
        <dbReference type="ARBA" id="ARBA00022679"/>
    </source>
</evidence>
<dbReference type="Proteomes" id="UP000305888">
    <property type="component" value="Plasmid pD4M1B"/>
</dbReference>
<dbReference type="PANTHER" id="PTHR37419">
    <property type="entry name" value="SERINE/THREONINE-PROTEIN KINASE TOXIN HIPA"/>
    <property type="match status" value="1"/>
</dbReference>
<keyword evidence="7" id="KW-1185">Reference proteome</keyword>
<dbReference type="Pfam" id="PF07804">
    <property type="entry name" value="HipA_C"/>
    <property type="match status" value="1"/>
</dbReference>
<dbReference type="OrthoDB" id="9805913at2"/>
<dbReference type="Gene3D" id="1.10.1070.20">
    <property type="match status" value="1"/>
</dbReference>
<evidence type="ECO:0000313" key="6">
    <source>
        <dbReference type="EMBL" id="QDL94493.1"/>
    </source>
</evidence>
<dbReference type="InterPro" id="IPR017508">
    <property type="entry name" value="HipA_N1"/>
</dbReference>
<keyword evidence="2" id="KW-0808">Transferase</keyword>
<dbReference type="EMBL" id="CP040820">
    <property type="protein sequence ID" value="QDL94493.1"/>
    <property type="molecule type" value="Genomic_DNA"/>
</dbReference>
<evidence type="ECO:0000256" key="1">
    <source>
        <dbReference type="ARBA" id="ARBA00010164"/>
    </source>
</evidence>
<name>A0A5B8G605_9RHOB</name>
<evidence type="ECO:0000259" key="5">
    <source>
        <dbReference type="Pfam" id="PF13657"/>
    </source>
</evidence>
<dbReference type="AlphaFoldDB" id="A0A5B8G605"/>
<dbReference type="InterPro" id="IPR052028">
    <property type="entry name" value="HipA_Ser/Thr_kinase"/>
</dbReference>
<dbReference type="GO" id="GO:0004674">
    <property type="term" value="F:protein serine/threonine kinase activity"/>
    <property type="evidence" value="ECO:0007669"/>
    <property type="project" value="TreeGrafter"/>
</dbReference>
<dbReference type="KEGG" id="ppru:FDP22_21755"/>
<dbReference type="Pfam" id="PF13657">
    <property type="entry name" value="Couple_hipA"/>
    <property type="match status" value="1"/>
</dbReference>
<reference evidence="6 7" key="1">
    <citation type="submission" date="2019-06" db="EMBL/GenBank/DDBJ databases">
        <title>Genome sequence of Rhodobacteraceae bacterium D4M1.</title>
        <authorList>
            <person name="Cao J."/>
        </authorList>
    </citation>
    <scope>NUCLEOTIDE SEQUENCE [LARGE SCALE GENOMIC DNA]</scope>
    <source>
        <strain evidence="6 7">D4M1</strain>
        <plasmid evidence="7">pd4m1b</plasmid>
    </source>
</reference>
<geneLocation type="plasmid" evidence="7">
    <name>pd4m1b</name>
</geneLocation>
<accession>A0A5B8G605</accession>
<keyword evidence="6" id="KW-0614">Plasmid</keyword>
<comment type="similarity">
    <text evidence="1">Belongs to the HipA Ser/Thr kinase family.</text>
</comment>
<sequence>MTTPVPAYFDTLHVGTVEVAGDGALSWHYAERWRAARGAFPISLTMPLGAEPVPEARIAPWLANLLPEEEQLSILSRALGLGRADVLALLAEIGGDTAGALSFSAPADRTHWAYTPLTDFYGTADPHQALERHFDDLGRRPFLAGAEGVRLSLAGGQKKSALAVLSAQGTPVLRLPGPGDILAVPRNGAPSTVILKPDNPNLPGITENEVWCLHLAEAIGIPAVRTTLLGAGRRSAICALRYDRRTGRDGRLIRVHQEDFAQANGVPPGRKYERGTRPGPGLRALLSTADHLPATDALALLDLVIFNILVANTDAHAKNYSVLLPVGGPPRLAPLYDVSCVLPWPHVTQFFAQSLAGKRRKPGRLAGRHWDAIAREMGYRPADLRRRVQQLVDRMVAQRVAVTETVCAMPGASRGHVEQAAALVEANALRIAGRLTDTSP</sequence>